<name>A0A371K2K0_9GAMM</name>
<organism evidence="3 4">
    <name type="scientific">Lysobacter silvisoli</name>
    <dbReference type="NCBI Taxonomy" id="2293254"/>
    <lineage>
        <taxon>Bacteria</taxon>
        <taxon>Pseudomonadati</taxon>
        <taxon>Pseudomonadota</taxon>
        <taxon>Gammaproteobacteria</taxon>
        <taxon>Lysobacterales</taxon>
        <taxon>Lysobacteraceae</taxon>
        <taxon>Lysobacter</taxon>
    </lineage>
</organism>
<dbReference type="SUPFAM" id="SSF48452">
    <property type="entry name" value="TPR-like"/>
    <property type="match status" value="1"/>
</dbReference>
<dbReference type="AlphaFoldDB" id="A0A371K2K0"/>
<keyword evidence="1" id="KW-0802">TPR repeat</keyword>
<keyword evidence="4" id="KW-1185">Reference proteome</keyword>
<evidence type="ECO:0000256" key="1">
    <source>
        <dbReference type="PROSITE-ProRule" id="PRU00339"/>
    </source>
</evidence>
<dbReference type="PROSITE" id="PS50005">
    <property type="entry name" value="TPR"/>
    <property type="match status" value="1"/>
</dbReference>
<comment type="caution">
    <text evidence="3">The sequence shown here is derived from an EMBL/GenBank/DDBJ whole genome shotgun (WGS) entry which is preliminary data.</text>
</comment>
<dbReference type="Pfam" id="PF13428">
    <property type="entry name" value="TPR_14"/>
    <property type="match status" value="1"/>
</dbReference>
<accession>A0A371K2K0</accession>
<gene>
    <name evidence="3" type="ORF">DX914_03130</name>
</gene>
<reference evidence="3 4" key="1">
    <citation type="submission" date="2018-08" db="EMBL/GenBank/DDBJ databases">
        <title>Lysobacter sp. zong2l5, whole genome shotgun sequence.</title>
        <authorList>
            <person name="Zhang X."/>
            <person name="Feng G."/>
            <person name="Zhu H."/>
        </authorList>
    </citation>
    <scope>NUCLEOTIDE SEQUENCE [LARGE SCALE GENOMIC DNA]</scope>
    <source>
        <strain evidence="4">zong2l5</strain>
    </source>
</reference>
<evidence type="ECO:0000313" key="3">
    <source>
        <dbReference type="EMBL" id="RDZ28151.1"/>
    </source>
</evidence>
<dbReference type="Proteomes" id="UP000264492">
    <property type="component" value="Unassembled WGS sequence"/>
</dbReference>
<dbReference type="RefSeq" id="WP_115857593.1">
    <property type="nucleotide sequence ID" value="NZ_QTSU01000001.1"/>
</dbReference>
<dbReference type="InterPro" id="IPR019734">
    <property type="entry name" value="TPR_rpt"/>
</dbReference>
<sequence length="512" mass="57238">MRTVFLMISATALLAVTPLAQAASVPAFKSSSQAAPITDKEQRERDAATQYAVRREAAIGLARTTDDRGGARKALAAVIADPQFAALPPEAQRDVVSAAAWVEARSGRYEDAAAFYRRAVQLDPSDPDDWHRLSIAEDINGRHDEAADALLHILRQWPHLTDAISGGHMVELIRNLPADSERRLQLTQTLYDANWKREEEEASKLWLELALMRAQRGEREQAREAVARVAWPYPLMSAQADRRLDGLLPAEPAFVVESLRQLIDRLQVLSQDNPRNLYTHNAWLEALLHAGRNEEVLTVSDGILAKIAAQTEREPAYHDSDDENFTLLIRSRALSRLGRLDESEAALKRASRMTEYGEPNVGQKLSLAAWYNGRLRPDDAIALVRELAVMAEPPSLIRRDVVLMQAALLQGEQREAKQVLKRIREHADDDSDALMRALLRADHTSEAAAVFIGRLQDLRTRSEALWVAQPTLESEPLPGDTVFRKNLQAMLERPDVKAAIEAVGRVQTYPLW</sequence>
<dbReference type="EMBL" id="QTSU01000001">
    <property type="protein sequence ID" value="RDZ28151.1"/>
    <property type="molecule type" value="Genomic_DNA"/>
</dbReference>
<proteinExistence type="predicted"/>
<protein>
    <submittedName>
        <fullName evidence="3">Tetratricopeptide repeat protein</fullName>
    </submittedName>
</protein>
<dbReference type="InterPro" id="IPR011990">
    <property type="entry name" value="TPR-like_helical_dom_sf"/>
</dbReference>
<evidence type="ECO:0000256" key="2">
    <source>
        <dbReference type="SAM" id="SignalP"/>
    </source>
</evidence>
<feature type="signal peptide" evidence="2">
    <location>
        <begin position="1"/>
        <end position="22"/>
    </location>
</feature>
<keyword evidence="2" id="KW-0732">Signal</keyword>
<feature type="chain" id="PRO_5016720381" evidence="2">
    <location>
        <begin position="23"/>
        <end position="512"/>
    </location>
</feature>
<evidence type="ECO:0000313" key="4">
    <source>
        <dbReference type="Proteomes" id="UP000264492"/>
    </source>
</evidence>
<feature type="repeat" description="TPR" evidence="1">
    <location>
        <begin position="93"/>
        <end position="126"/>
    </location>
</feature>
<dbReference type="OrthoDB" id="6023295at2"/>
<dbReference type="Gene3D" id="1.25.40.10">
    <property type="entry name" value="Tetratricopeptide repeat domain"/>
    <property type="match status" value="2"/>
</dbReference>